<proteinExistence type="predicted"/>
<comment type="caution">
    <text evidence="2">The sequence shown here is derived from an EMBL/GenBank/DDBJ whole genome shotgun (WGS) entry which is preliminary data.</text>
</comment>
<sequence>MYGWEIDHIIPLSLGGTDDIANLQPLHWENNRKKSDNLEWSCAIVT</sequence>
<evidence type="ECO:0000259" key="1">
    <source>
        <dbReference type="Pfam" id="PF01844"/>
    </source>
</evidence>
<name>A0A0W8FWC3_9ZZZZ</name>
<evidence type="ECO:0000313" key="2">
    <source>
        <dbReference type="EMBL" id="KUG25132.1"/>
    </source>
</evidence>
<feature type="domain" description="HNH" evidence="1">
    <location>
        <begin position="3"/>
        <end position="36"/>
    </location>
</feature>
<dbReference type="InterPro" id="IPR002711">
    <property type="entry name" value="HNH"/>
</dbReference>
<dbReference type="Gene3D" id="1.10.30.50">
    <property type="match status" value="1"/>
</dbReference>
<gene>
    <name evidence="2" type="ORF">ASZ90_005048</name>
</gene>
<dbReference type="Pfam" id="PF01844">
    <property type="entry name" value="HNH"/>
    <property type="match status" value="1"/>
</dbReference>
<protein>
    <recommendedName>
        <fullName evidence="1">HNH domain-containing protein</fullName>
    </recommendedName>
</protein>
<dbReference type="EMBL" id="LNQE01000762">
    <property type="protein sequence ID" value="KUG25132.1"/>
    <property type="molecule type" value="Genomic_DNA"/>
</dbReference>
<reference evidence="2" key="1">
    <citation type="journal article" date="2015" name="Proc. Natl. Acad. Sci. U.S.A.">
        <title>Networks of energetic and metabolic interactions define dynamics in microbial communities.</title>
        <authorList>
            <person name="Embree M."/>
            <person name="Liu J.K."/>
            <person name="Al-Bassam M.M."/>
            <person name="Zengler K."/>
        </authorList>
    </citation>
    <scope>NUCLEOTIDE SEQUENCE</scope>
</reference>
<dbReference type="InterPro" id="IPR003615">
    <property type="entry name" value="HNH_nuc"/>
</dbReference>
<dbReference type="GO" id="GO:0004519">
    <property type="term" value="F:endonuclease activity"/>
    <property type="evidence" value="ECO:0007669"/>
    <property type="project" value="InterPro"/>
</dbReference>
<dbReference type="GO" id="GO:0008270">
    <property type="term" value="F:zinc ion binding"/>
    <property type="evidence" value="ECO:0007669"/>
    <property type="project" value="InterPro"/>
</dbReference>
<organism evidence="2">
    <name type="scientific">hydrocarbon metagenome</name>
    <dbReference type="NCBI Taxonomy" id="938273"/>
    <lineage>
        <taxon>unclassified sequences</taxon>
        <taxon>metagenomes</taxon>
        <taxon>ecological metagenomes</taxon>
    </lineage>
</organism>
<dbReference type="CDD" id="cd00085">
    <property type="entry name" value="HNHc"/>
    <property type="match status" value="1"/>
</dbReference>
<dbReference type="GO" id="GO:0003676">
    <property type="term" value="F:nucleic acid binding"/>
    <property type="evidence" value="ECO:0007669"/>
    <property type="project" value="InterPro"/>
</dbReference>
<accession>A0A0W8FWC3</accession>
<dbReference type="AlphaFoldDB" id="A0A0W8FWC3"/>